<evidence type="ECO:0000313" key="2">
    <source>
        <dbReference type="Proteomes" id="UP001529510"/>
    </source>
</evidence>
<dbReference type="EMBL" id="JAMKFB020000831">
    <property type="protein sequence ID" value="KAL0147081.1"/>
    <property type="molecule type" value="Genomic_DNA"/>
</dbReference>
<accession>A0ABD0MEH9</accession>
<protein>
    <submittedName>
        <fullName evidence="1">Uncharacterized protein</fullName>
    </submittedName>
</protein>
<feature type="non-terminal residue" evidence="1">
    <location>
        <position position="95"/>
    </location>
</feature>
<dbReference type="Proteomes" id="UP001529510">
    <property type="component" value="Unassembled WGS sequence"/>
</dbReference>
<organism evidence="1 2">
    <name type="scientific">Cirrhinus mrigala</name>
    <name type="common">Mrigala</name>
    <dbReference type="NCBI Taxonomy" id="683832"/>
    <lineage>
        <taxon>Eukaryota</taxon>
        <taxon>Metazoa</taxon>
        <taxon>Chordata</taxon>
        <taxon>Craniata</taxon>
        <taxon>Vertebrata</taxon>
        <taxon>Euteleostomi</taxon>
        <taxon>Actinopterygii</taxon>
        <taxon>Neopterygii</taxon>
        <taxon>Teleostei</taxon>
        <taxon>Ostariophysi</taxon>
        <taxon>Cypriniformes</taxon>
        <taxon>Cyprinidae</taxon>
        <taxon>Labeoninae</taxon>
        <taxon>Labeonini</taxon>
        <taxon>Cirrhinus</taxon>
    </lineage>
</organism>
<reference evidence="1 2" key="1">
    <citation type="submission" date="2024-05" db="EMBL/GenBank/DDBJ databases">
        <title>Genome sequencing and assembly of Indian major carp, Cirrhinus mrigala (Hamilton, 1822).</title>
        <authorList>
            <person name="Mohindra V."/>
            <person name="Chowdhury L.M."/>
            <person name="Lal K."/>
            <person name="Jena J.K."/>
        </authorList>
    </citation>
    <scope>NUCLEOTIDE SEQUENCE [LARGE SCALE GENOMIC DNA]</scope>
    <source>
        <strain evidence="1">CM1030</strain>
        <tissue evidence="1">Blood</tissue>
    </source>
</reference>
<keyword evidence="2" id="KW-1185">Reference proteome</keyword>
<dbReference type="AlphaFoldDB" id="A0ABD0MEH9"/>
<gene>
    <name evidence="1" type="ORF">M9458_057605</name>
</gene>
<comment type="caution">
    <text evidence="1">The sequence shown here is derived from an EMBL/GenBank/DDBJ whole genome shotgun (WGS) entry which is preliminary data.</text>
</comment>
<name>A0ABD0MEH9_CIRMR</name>
<sequence length="95" mass="10982">MQPKYKDQWSFYGHLTAYLAYIYGHRGGVFENILIKEVEGVKKSPTDESYVINITTHKTNQAFGAVQIALKEEEYDRFRQFLALRSRLFGGMAAK</sequence>
<proteinExistence type="predicted"/>
<evidence type="ECO:0000313" key="1">
    <source>
        <dbReference type="EMBL" id="KAL0147081.1"/>
    </source>
</evidence>